<dbReference type="STRING" id="82996.ADP72_16080"/>
<sequence>MRINVRVAPAAGLWRQQGFSLPEVLIAALLFAVSLLGLLQYHQVLLHSFQRQWQYRQAWSLAHQQLEVFAATGRTDAELLPLLPGWQREMRLNSPQAACQRLTVRIQTPQRQWAELNRWYCTAGTPADIMF</sequence>
<evidence type="ECO:0000256" key="1">
    <source>
        <dbReference type="ARBA" id="ARBA00004167"/>
    </source>
</evidence>
<evidence type="ECO:0000313" key="4">
    <source>
        <dbReference type="EMBL" id="QPS19373.1"/>
    </source>
</evidence>
<dbReference type="Proteomes" id="UP000594967">
    <property type="component" value="Chromosome"/>
</dbReference>
<reference evidence="5 6" key="1">
    <citation type="submission" date="2018-06" db="EMBL/GenBank/DDBJ databases">
        <authorList>
            <consortium name="Pathogen Informatics"/>
            <person name="Doyle S."/>
        </authorList>
    </citation>
    <scope>NUCLEOTIDE SEQUENCE [LARGE SCALE GENOMIC DNA]</scope>
    <source>
        <strain evidence="5 6">NCTC12961</strain>
    </source>
</reference>
<gene>
    <name evidence="4" type="ORF">I6G64_17515</name>
    <name evidence="5" type="ORF">NCTC12961_04747</name>
</gene>
<dbReference type="EMBL" id="LS483469">
    <property type="protein sequence ID" value="SQI44856.1"/>
    <property type="molecule type" value="Genomic_DNA"/>
</dbReference>
<evidence type="ECO:0000313" key="7">
    <source>
        <dbReference type="Proteomes" id="UP000594967"/>
    </source>
</evidence>
<name>A0A2X4UY82_SERPL</name>
<dbReference type="Proteomes" id="UP000248897">
    <property type="component" value="Chromosome 1"/>
</dbReference>
<comment type="subcellular location">
    <subcellularLocation>
        <location evidence="1">Membrane</location>
        <topology evidence="1">Single-pass membrane protein</topology>
    </subcellularLocation>
</comment>
<dbReference type="EMBL" id="CP065673">
    <property type="protein sequence ID" value="QPS19373.1"/>
    <property type="molecule type" value="Genomic_DNA"/>
</dbReference>
<dbReference type="AlphaFoldDB" id="A0A2X4UY82"/>
<dbReference type="GO" id="GO:0016020">
    <property type="term" value="C:membrane"/>
    <property type="evidence" value="ECO:0007669"/>
    <property type="project" value="UniProtKB-SubCell"/>
</dbReference>
<evidence type="ECO:0000256" key="2">
    <source>
        <dbReference type="SAM" id="Phobius"/>
    </source>
</evidence>
<feature type="transmembrane region" description="Helical" evidence="2">
    <location>
        <begin position="24"/>
        <end position="46"/>
    </location>
</feature>
<evidence type="ECO:0000313" key="6">
    <source>
        <dbReference type="Proteomes" id="UP000248897"/>
    </source>
</evidence>
<dbReference type="NCBIfam" id="TIGR02532">
    <property type="entry name" value="IV_pilin_GFxxxE"/>
    <property type="match status" value="1"/>
</dbReference>
<keyword evidence="2" id="KW-0472">Membrane</keyword>
<dbReference type="RefSeq" id="WP_063200269.1">
    <property type="nucleotide sequence ID" value="NZ_CAMITG010000010.1"/>
</dbReference>
<feature type="domain" description="Prepilin peptidase dependent protein C-like C-terminal" evidence="3">
    <location>
        <begin position="41"/>
        <end position="121"/>
    </location>
</feature>
<reference evidence="4 7" key="2">
    <citation type="submission" date="2020-12" db="EMBL/GenBank/DDBJ databases">
        <title>FDA dAtabase for Regulatory Grade micrObial Sequences (FDA-ARGOS): Supporting development and validation of Infectious Disease Dx tests.</title>
        <authorList>
            <person name="Sproer C."/>
            <person name="Gronow S."/>
            <person name="Severitt S."/>
            <person name="Schroder I."/>
            <person name="Tallon L."/>
            <person name="Sadzewicz L."/>
            <person name="Zhao X."/>
            <person name="Boylan J."/>
            <person name="Ott S."/>
            <person name="Bowen H."/>
            <person name="Vavikolanu K."/>
            <person name="Mehta A."/>
            <person name="Aluvathingal J."/>
            <person name="Nadendla S."/>
            <person name="Lowell S."/>
            <person name="Myers T."/>
            <person name="Yan Y."/>
            <person name="Sichtig H."/>
        </authorList>
    </citation>
    <scope>NUCLEOTIDE SEQUENCE [LARGE SCALE GENOMIC DNA]</scope>
    <source>
        <strain evidence="4 7">FDAARGOS_907</strain>
    </source>
</reference>
<dbReference type="Pfam" id="PF07963">
    <property type="entry name" value="N_methyl"/>
    <property type="match status" value="1"/>
</dbReference>
<protein>
    <submittedName>
        <fullName evidence="4">Prepilin-type N-terminal cleavage/methylation domain-containing protein</fullName>
    </submittedName>
    <submittedName>
        <fullName evidence="5">Tfp pilus assembly protein PilV</fullName>
    </submittedName>
</protein>
<evidence type="ECO:0000313" key="5">
    <source>
        <dbReference type="EMBL" id="SQI44856.1"/>
    </source>
</evidence>
<keyword evidence="2" id="KW-0812">Transmembrane</keyword>
<evidence type="ECO:0000259" key="3">
    <source>
        <dbReference type="Pfam" id="PF12528"/>
    </source>
</evidence>
<keyword evidence="2" id="KW-1133">Transmembrane helix</keyword>
<dbReference type="Pfam" id="PF12528">
    <property type="entry name" value="T2SSppdC"/>
    <property type="match status" value="1"/>
</dbReference>
<proteinExistence type="predicted"/>
<organism evidence="5 6">
    <name type="scientific">Serratia plymuthica</name>
    <dbReference type="NCBI Taxonomy" id="82996"/>
    <lineage>
        <taxon>Bacteria</taxon>
        <taxon>Pseudomonadati</taxon>
        <taxon>Pseudomonadota</taxon>
        <taxon>Gammaproteobacteria</taxon>
        <taxon>Enterobacterales</taxon>
        <taxon>Yersiniaceae</taxon>
        <taxon>Serratia</taxon>
    </lineage>
</organism>
<dbReference type="InterPro" id="IPR022204">
    <property type="entry name" value="PpdC-like_C"/>
</dbReference>
<accession>A0A2X4UY82</accession>
<keyword evidence="7" id="KW-1185">Reference proteome</keyword>
<dbReference type="InterPro" id="IPR012902">
    <property type="entry name" value="N_methyl_site"/>
</dbReference>
<dbReference type="PROSITE" id="PS00409">
    <property type="entry name" value="PROKAR_NTER_METHYL"/>
    <property type="match status" value="1"/>
</dbReference>